<reference evidence="3 4" key="1">
    <citation type="submission" date="2018-12" db="EMBL/GenBank/DDBJ databases">
        <authorList>
            <person name="Toschakov S.V."/>
        </authorList>
    </citation>
    <scope>NUCLEOTIDE SEQUENCE [LARGE SCALE GENOMIC DNA]</scope>
    <source>
        <strain evidence="3 4">GM2012</strain>
    </source>
</reference>
<dbReference type="Pfam" id="PF01408">
    <property type="entry name" value="GFO_IDH_MocA"/>
    <property type="match status" value="1"/>
</dbReference>
<name>A0A432MKG8_9BACT</name>
<keyword evidence="4" id="KW-1185">Reference proteome</keyword>
<reference evidence="3 4" key="2">
    <citation type="submission" date="2019-01" db="EMBL/GenBank/DDBJ databases">
        <title>Tautonia sociabilis, a novel thermotolerant planctomycete of Isosphaeraceae family, isolated from a 4000 m deep subterranean habitat.</title>
        <authorList>
            <person name="Kovaleva O.L."/>
            <person name="Elcheninov A.G."/>
            <person name="Van Heerden E."/>
            <person name="Toshchakov S.V."/>
            <person name="Novikov A."/>
            <person name="Bonch-Osmolovskaya E.A."/>
            <person name="Kublanov I.V."/>
        </authorList>
    </citation>
    <scope>NUCLEOTIDE SEQUENCE [LARGE SCALE GENOMIC DNA]</scope>
    <source>
        <strain evidence="3 4">GM2012</strain>
    </source>
</reference>
<dbReference type="PANTHER" id="PTHR43818:SF10">
    <property type="entry name" value="NADH-DEPENDENT DEHYDROGENASE-RELATED"/>
    <property type="match status" value="1"/>
</dbReference>
<organism evidence="3 4">
    <name type="scientific">Tautonia sociabilis</name>
    <dbReference type="NCBI Taxonomy" id="2080755"/>
    <lineage>
        <taxon>Bacteria</taxon>
        <taxon>Pseudomonadati</taxon>
        <taxon>Planctomycetota</taxon>
        <taxon>Planctomycetia</taxon>
        <taxon>Isosphaerales</taxon>
        <taxon>Isosphaeraceae</taxon>
        <taxon>Tautonia</taxon>
    </lineage>
</organism>
<dbReference type="InterPro" id="IPR050463">
    <property type="entry name" value="Gfo/Idh/MocA_oxidrdct_glycsds"/>
</dbReference>
<evidence type="ECO:0000313" key="3">
    <source>
        <dbReference type="EMBL" id="RUL87626.1"/>
    </source>
</evidence>
<evidence type="ECO:0000259" key="1">
    <source>
        <dbReference type="Pfam" id="PF01408"/>
    </source>
</evidence>
<dbReference type="InterPro" id="IPR043906">
    <property type="entry name" value="Gfo/Idh/MocA_OxRdtase_bact_C"/>
</dbReference>
<proteinExistence type="predicted"/>
<dbReference type="Proteomes" id="UP000280296">
    <property type="component" value="Unassembled WGS sequence"/>
</dbReference>
<dbReference type="SUPFAM" id="SSF55347">
    <property type="entry name" value="Glyceraldehyde-3-phosphate dehydrogenase-like, C-terminal domain"/>
    <property type="match status" value="1"/>
</dbReference>
<comment type="caution">
    <text evidence="3">The sequence shown here is derived from an EMBL/GenBank/DDBJ whole genome shotgun (WGS) entry which is preliminary data.</text>
</comment>
<dbReference type="EMBL" id="RYZH01000019">
    <property type="protein sequence ID" value="RUL87626.1"/>
    <property type="molecule type" value="Genomic_DNA"/>
</dbReference>
<dbReference type="AlphaFoldDB" id="A0A432MKG8"/>
<dbReference type="PROSITE" id="PS51318">
    <property type="entry name" value="TAT"/>
    <property type="match status" value="1"/>
</dbReference>
<dbReference type="RefSeq" id="WP_126725514.1">
    <property type="nucleotide sequence ID" value="NZ_RYZH01000019.1"/>
</dbReference>
<dbReference type="Gene3D" id="3.40.50.720">
    <property type="entry name" value="NAD(P)-binding Rossmann-like Domain"/>
    <property type="match status" value="1"/>
</dbReference>
<dbReference type="PANTHER" id="PTHR43818">
    <property type="entry name" value="BCDNA.GH03377"/>
    <property type="match status" value="1"/>
</dbReference>
<dbReference type="InterPro" id="IPR036291">
    <property type="entry name" value="NAD(P)-bd_dom_sf"/>
</dbReference>
<dbReference type="GO" id="GO:0000166">
    <property type="term" value="F:nucleotide binding"/>
    <property type="evidence" value="ECO:0007669"/>
    <property type="project" value="InterPro"/>
</dbReference>
<dbReference type="InterPro" id="IPR000683">
    <property type="entry name" value="Gfo/Idh/MocA-like_OxRdtase_N"/>
</dbReference>
<protein>
    <submittedName>
        <fullName evidence="3">Gfo/Idh/MocA family oxidoreductase</fullName>
    </submittedName>
</protein>
<dbReference type="Pfam" id="PF19051">
    <property type="entry name" value="GFO_IDH_MocA_C2"/>
    <property type="match status" value="1"/>
</dbReference>
<feature type="domain" description="Gfo/Idh/MocA-like oxidoreductase bacterial type C-terminal" evidence="2">
    <location>
        <begin position="206"/>
        <end position="294"/>
    </location>
</feature>
<gene>
    <name evidence="3" type="ORF">TsocGM_11490</name>
</gene>
<dbReference type="OrthoDB" id="255433at2"/>
<feature type="domain" description="Gfo/Idh/MocA-like oxidoreductase N-terminal" evidence="1">
    <location>
        <begin position="41"/>
        <end position="158"/>
    </location>
</feature>
<accession>A0A432MKG8</accession>
<dbReference type="InterPro" id="IPR006311">
    <property type="entry name" value="TAT_signal"/>
</dbReference>
<evidence type="ECO:0000313" key="4">
    <source>
        <dbReference type="Proteomes" id="UP000280296"/>
    </source>
</evidence>
<dbReference type="Gene3D" id="3.30.360.10">
    <property type="entry name" value="Dihydrodipicolinate Reductase, domain 2"/>
    <property type="match status" value="1"/>
</dbReference>
<evidence type="ECO:0000259" key="2">
    <source>
        <dbReference type="Pfam" id="PF19051"/>
    </source>
</evidence>
<sequence length="462" mass="50710">MKTNVSRRGFLGAGAASLGYFYTAPAYSAARLGRKPNETLRFAGIGVGGKGSSDIDQAANLGEVVAICDIDEGRIAPKAEKWPGAKVYYDFRDLLDEMGKEIDAVTVSTPDHTHALASLMAIRMGKHVYCQKPLTQTVFESRVLKEAARQHGVCTQMGNQGSAENGLRRAVELIQSGLIGPVREVHVWTNRPVWPQAPQITSRPDKADPWPKSIHWDQFIGGAPLRPYVAEVYHPFNWRGWWDYGTGAIGDMACHTANMAFRALKLAHPVAVSAESGEVNPETYPAWARVTIEFPAREDMPPVTLTWYEGRENGELVLPPKELQAKILAPGEKLPGSGSILVGDEGILYSPNDYGAKFRIHPEALAEGKNLDTPEHLPANGQGDQGMKNEWVEAITAGKPEIAYSNFDIASLLTEAFLLGNVAIRTGHRLEWDGPALKITNYPEANAFIQTEYRRGWEVTRG</sequence>
<dbReference type="SUPFAM" id="SSF51735">
    <property type="entry name" value="NAD(P)-binding Rossmann-fold domains"/>
    <property type="match status" value="1"/>
</dbReference>